<keyword evidence="6" id="KW-1185">Reference proteome</keyword>
<dbReference type="InterPro" id="IPR027417">
    <property type="entry name" value="P-loop_NTPase"/>
</dbReference>
<proteinExistence type="inferred from homology"/>
<evidence type="ECO:0000256" key="3">
    <source>
        <dbReference type="RuleBase" id="RU361155"/>
    </source>
</evidence>
<name>A0A9J5ZIA3_SOLCO</name>
<accession>A0A9J5ZIA3</accession>
<dbReference type="PANTHER" id="PTHR11783">
    <property type="entry name" value="SULFOTRANSFERASE SULT"/>
    <property type="match status" value="1"/>
</dbReference>
<reference evidence="5 6" key="1">
    <citation type="submission" date="2020-09" db="EMBL/GenBank/DDBJ databases">
        <title>De no assembly of potato wild relative species, Solanum commersonii.</title>
        <authorList>
            <person name="Cho K."/>
        </authorList>
    </citation>
    <scope>NUCLEOTIDE SEQUENCE [LARGE SCALE GENOMIC DNA]</scope>
    <source>
        <strain evidence="5">LZ3.2</strain>
        <tissue evidence="5">Leaf</tissue>
    </source>
</reference>
<dbReference type="Gene3D" id="3.40.50.300">
    <property type="entry name" value="P-loop containing nucleotide triphosphate hydrolases"/>
    <property type="match status" value="1"/>
</dbReference>
<evidence type="ECO:0000259" key="4">
    <source>
        <dbReference type="Pfam" id="PF00685"/>
    </source>
</evidence>
<feature type="domain" description="Sulfotransferase" evidence="4">
    <location>
        <begin position="51"/>
        <end position="307"/>
    </location>
</feature>
<dbReference type="Pfam" id="PF00685">
    <property type="entry name" value="Sulfotransfer_1"/>
    <property type="match status" value="1"/>
</dbReference>
<evidence type="ECO:0000313" key="6">
    <source>
        <dbReference type="Proteomes" id="UP000824120"/>
    </source>
</evidence>
<dbReference type="SUPFAM" id="SSF52540">
    <property type="entry name" value="P-loop containing nucleoside triphosphate hydrolases"/>
    <property type="match status" value="1"/>
</dbReference>
<comment type="caution">
    <text evidence="5">The sequence shown here is derived from an EMBL/GenBank/DDBJ whole genome shotgun (WGS) entry which is preliminary data.</text>
</comment>
<dbReference type="InterPro" id="IPR000863">
    <property type="entry name" value="Sulfotransferase_dom"/>
</dbReference>
<dbReference type="EC" id="2.8.2.-" evidence="3"/>
<comment type="similarity">
    <text evidence="1 3">Belongs to the sulfotransferase 1 family.</text>
</comment>
<dbReference type="Proteomes" id="UP000824120">
    <property type="component" value="Chromosome 4"/>
</dbReference>
<dbReference type="EMBL" id="JACXVP010000004">
    <property type="protein sequence ID" value="KAG5610566.1"/>
    <property type="molecule type" value="Genomic_DNA"/>
</dbReference>
<evidence type="ECO:0000313" key="5">
    <source>
        <dbReference type="EMBL" id="KAG5610566.1"/>
    </source>
</evidence>
<keyword evidence="2 3" id="KW-0808">Transferase</keyword>
<evidence type="ECO:0000256" key="1">
    <source>
        <dbReference type="ARBA" id="ARBA00005771"/>
    </source>
</evidence>
<organism evidence="5 6">
    <name type="scientific">Solanum commersonii</name>
    <name type="common">Commerson's wild potato</name>
    <name type="synonym">Commerson's nightshade</name>
    <dbReference type="NCBI Taxonomy" id="4109"/>
    <lineage>
        <taxon>Eukaryota</taxon>
        <taxon>Viridiplantae</taxon>
        <taxon>Streptophyta</taxon>
        <taxon>Embryophyta</taxon>
        <taxon>Tracheophyta</taxon>
        <taxon>Spermatophyta</taxon>
        <taxon>Magnoliopsida</taxon>
        <taxon>eudicotyledons</taxon>
        <taxon>Gunneridae</taxon>
        <taxon>Pentapetalae</taxon>
        <taxon>asterids</taxon>
        <taxon>lamiids</taxon>
        <taxon>Solanales</taxon>
        <taxon>Solanaceae</taxon>
        <taxon>Solanoideae</taxon>
        <taxon>Solaneae</taxon>
        <taxon>Solanum</taxon>
    </lineage>
</organism>
<dbReference type="GO" id="GO:0008146">
    <property type="term" value="F:sulfotransferase activity"/>
    <property type="evidence" value="ECO:0007669"/>
    <property type="project" value="InterPro"/>
</dbReference>
<protein>
    <recommendedName>
        <fullName evidence="3">Sulfotransferase</fullName>
        <ecNumber evidence="3">2.8.2.-</ecNumber>
    </recommendedName>
</protein>
<evidence type="ECO:0000256" key="2">
    <source>
        <dbReference type="ARBA" id="ARBA00022679"/>
    </source>
</evidence>
<sequence>MVNILEVVYDESLPKENWWGKNYVCQINDFWFLPKFLPSTIRVLNEFKPLPNDVILASFPKTGTTWLKSLVFSIVNRSSKESLVKHNPHDLVPTLEVQVFGTTHQSSSITTHDESHSTRLYSTHIPYQLLGNTFYSSNCRVVYITRNPKDTLVSMWHFTNKWKDADQDGPWHLEEAIEKFCSGVFPGGPYYDHVMGFRKASLEKPKNIFLITYEELMKDAKIHVKRLAEFLGCPFMNEEEVDEIVKNCSFDILSSYEVNKSGDFPSWFQVPYNSFFRQGVLGDHKNYLDAKTIERIDALTRDKFHGAGFMYGI</sequence>
<dbReference type="OrthoDB" id="205623at2759"/>
<dbReference type="AlphaFoldDB" id="A0A9J5ZIA3"/>
<gene>
    <name evidence="5" type="ORF">H5410_021847</name>
</gene>